<reference evidence="1" key="1">
    <citation type="journal article" date="2022" name="bioRxiv">
        <title>Sequencing and chromosome-scale assembly of the giantPleurodeles waltlgenome.</title>
        <authorList>
            <person name="Brown T."/>
            <person name="Elewa A."/>
            <person name="Iarovenko S."/>
            <person name="Subramanian E."/>
            <person name="Araus A.J."/>
            <person name="Petzold A."/>
            <person name="Susuki M."/>
            <person name="Suzuki K.-i.T."/>
            <person name="Hayashi T."/>
            <person name="Toyoda A."/>
            <person name="Oliveira C."/>
            <person name="Osipova E."/>
            <person name="Leigh N.D."/>
            <person name="Simon A."/>
            <person name="Yun M.H."/>
        </authorList>
    </citation>
    <scope>NUCLEOTIDE SEQUENCE</scope>
    <source>
        <strain evidence="1">20211129_DDA</strain>
        <tissue evidence="1">Liver</tissue>
    </source>
</reference>
<sequence length="81" mass="9955">MHMRFPRNAEGKESHVVTLRRFTTFFQYFPVRMLWASLFFVLRPRLSRYHRRCLRRSRVVARQVALIATIRFNDHTVRFIS</sequence>
<dbReference type="AlphaFoldDB" id="A0AAV7NPN6"/>
<dbReference type="EMBL" id="JANPWB010000012">
    <property type="protein sequence ID" value="KAJ1117461.1"/>
    <property type="molecule type" value="Genomic_DNA"/>
</dbReference>
<organism evidence="1 2">
    <name type="scientific">Pleurodeles waltl</name>
    <name type="common">Iberian ribbed newt</name>
    <dbReference type="NCBI Taxonomy" id="8319"/>
    <lineage>
        <taxon>Eukaryota</taxon>
        <taxon>Metazoa</taxon>
        <taxon>Chordata</taxon>
        <taxon>Craniata</taxon>
        <taxon>Vertebrata</taxon>
        <taxon>Euteleostomi</taxon>
        <taxon>Amphibia</taxon>
        <taxon>Batrachia</taxon>
        <taxon>Caudata</taxon>
        <taxon>Salamandroidea</taxon>
        <taxon>Salamandridae</taxon>
        <taxon>Pleurodelinae</taxon>
        <taxon>Pleurodeles</taxon>
    </lineage>
</organism>
<accession>A0AAV7NPN6</accession>
<gene>
    <name evidence="1" type="ORF">NDU88_005661</name>
</gene>
<proteinExistence type="predicted"/>
<keyword evidence="2" id="KW-1185">Reference proteome</keyword>
<evidence type="ECO:0000313" key="2">
    <source>
        <dbReference type="Proteomes" id="UP001066276"/>
    </source>
</evidence>
<name>A0AAV7NPN6_PLEWA</name>
<dbReference type="Proteomes" id="UP001066276">
    <property type="component" value="Chromosome 8"/>
</dbReference>
<evidence type="ECO:0000313" key="1">
    <source>
        <dbReference type="EMBL" id="KAJ1117461.1"/>
    </source>
</evidence>
<comment type="caution">
    <text evidence="1">The sequence shown here is derived from an EMBL/GenBank/DDBJ whole genome shotgun (WGS) entry which is preliminary data.</text>
</comment>
<protein>
    <submittedName>
        <fullName evidence="1">Uncharacterized protein</fullName>
    </submittedName>
</protein>